<keyword evidence="3" id="KW-0812">Transmembrane</keyword>
<dbReference type="GO" id="GO:0030313">
    <property type="term" value="C:cell envelope"/>
    <property type="evidence" value="ECO:0007669"/>
    <property type="project" value="UniProtKB-SubCell"/>
</dbReference>
<reference evidence="4 5" key="1">
    <citation type="submission" date="2015-11" db="EMBL/GenBank/DDBJ databases">
        <authorList>
            <person name="Zhang Y."/>
            <person name="Guo Z."/>
        </authorList>
    </citation>
    <scope>NUCLEOTIDE SEQUENCE [LARGE SCALE GENOMIC DNA]</scope>
    <source>
        <strain evidence="4 5">KCTC 12086</strain>
    </source>
</reference>
<keyword evidence="3" id="KW-0472">Membrane</keyword>
<sequence>MIRDTQGQDKQVAPRRNGKKWLLLASGLLATTALTAYSVPKFSQLLSTDLVVSQSVIQTAIVERGDMLEDIRVEGKTLAAINPAVYAIAPGTVTLHVKAGDKINKGQDLLSINSPELRNQLLQEQATLARLETEFNRQKITTEQRLLDTQQRAELTRVDLEAASSAMERANASIKKQIISKLELEEKIVALKRAELNKKHAIEALDLEQKSLNFELKIAELALTRQQHLTQELERQVAALTIQSPLSGIVGTVNVQQKQHVQRDAELMSLVDLSELEVEAFIPENLADELAIGLAANIQINQQTYPATLVAISPEVEQGRVAGRIRFDQQPEKLRQNQRVSAQLILSQKQDVLKIKRGAFVETGAGKIAYLINEGQAQRQSISIGAKSIHEVELTSGVKAGDKLIISSLAAFQNQQNVMLSN</sequence>
<dbReference type="Gene3D" id="1.10.287.470">
    <property type="entry name" value="Helix hairpin bin"/>
    <property type="match status" value="1"/>
</dbReference>
<evidence type="ECO:0000313" key="5">
    <source>
        <dbReference type="Proteomes" id="UP000061457"/>
    </source>
</evidence>
<dbReference type="Gene3D" id="2.40.50.100">
    <property type="match status" value="1"/>
</dbReference>
<dbReference type="AlphaFoldDB" id="A0A0S2K7E6"/>
<keyword evidence="5" id="KW-1185">Reference proteome</keyword>
<accession>A0A0S2K7E6</accession>
<dbReference type="Gene3D" id="2.40.30.170">
    <property type="match status" value="1"/>
</dbReference>
<dbReference type="KEGG" id="pphe:PP2015_3831"/>
<dbReference type="SUPFAM" id="SSF111369">
    <property type="entry name" value="HlyD-like secretion proteins"/>
    <property type="match status" value="1"/>
</dbReference>
<dbReference type="InterPro" id="IPR050465">
    <property type="entry name" value="UPF0194_transport"/>
</dbReference>
<evidence type="ECO:0000256" key="2">
    <source>
        <dbReference type="ARBA" id="ARBA00023054"/>
    </source>
</evidence>
<dbReference type="PANTHER" id="PTHR32347">
    <property type="entry name" value="EFFLUX SYSTEM COMPONENT YKNX-RELATED"/>
    <property type="match status" value="1"/>
</dbReference>
<dbReference type="Gene3D" id="2.40.420.20">
    <property type="match status" value="1"/>
</dbReference>
<evidence type="ECO:0000313" key="4">
    <source>
        <dbReference type="EMBL" id="ALO44300.1"/>
    </source>
</evidence>
<keyword evidence="2" id="KW-0175">Coiled coil</keyword>
<evidence type="ECO:0000256" key="1">
    <source>
        <dbReference type="ARBA" id="ARBA00004196"/>
    </source>
</evidence>
<dbReference type="Proteomes" id="UP000061457">
    <property type="component" value="Chromosome II"/>
</dbReference>
<dbReference type="STRING" id="161398.PP2015_3831"/>
<dbReference type="RefSeq" id="WP_058032169.1">
    <property type="nucleotide sequence ID" value="NZ_CP013188.1"/>
</dbReference>
<dbReference type="PATRIC" id="fig|161398.10.peg.3916"/>
<dbReference type="OrthoDB" id="9790784at2"/>
<feature type="transmembrane region" description="Helical" evidence="3">
    <location>
        <begin position="21"/>
        <end position="39"/>
    </location>
</feature>
<protein>
    <submittedName>
        <fullName evidence="4">Multidrug resistance efflux pump</fullName>
    </submittedName>
</protein>
<comment type="subcellular location">
    <subcellularLocation>
        <location evidence="1">Cell envelope</location>
    </subcellularLocation>
</comment>
<evidence type="ECO:0000256" key="3">
    <source>
        <dbReference type="SAM" id="Phobius"/>
    </source>
</evidence>
<dbReference type="EMBL" id="CP013188">
    <property type="protein sequence ID" value="ALO44300.1"/>
    <property type="molecule type" value="Genomic_DNA"/>
</dbReference>
<name>A0A0S2K7E6_9GAMM</name>
<dbReference type="PANTHER" id="PTHR32347:SF14">
    <property type="entry name" value="EFFLUX SYSTEM COMPONENT YKNX-RELATED"/>
    <property type="match status" value="1"/>
</dbReference>
<organism evidence="4 5">
    <name type="scientific">Pseudoalteromonas phenolica</name>
    <dbReference type="NCBI Taxonomy" id="161398"/>
    <lineage>
        <taxon>Bacteria</taxon>
        <taxon>Pseudomonadati</taxon>
        <taxon>Pseudomonadota</taxon>
        <taxon>Gammaproteobacteria</taxon>
        <taxon>Alteromonadales</taxon>
        <taxon>Pseudoalteromonadaceae</taxon>
        <taxon>Pseudoalteromonas</taxon>
    </lineage>
</organism>
<gene>
    <name evidence="4" type="ORF">PP2015_3831</name>
</gene>
<keyword evidence="3" id="KW-1133">Transmembrane helix</keyword>
<proteinExistence type="predicted"/>